<comment type="subcellular location">
    <subcellularLocation>
        <location evidence="1">Cell membrane</location>
        <topology evidence="1">Multi-pass membrane protein</topology>
    </subcellularLocation>
</comment>
<feature type="domain" description="ABC transmembrane type-1" evidence="9">
    <location>
        <begin position="36"/>
        <end position="325"/>
    </location>
</feature>
<dbReference type="PROSITE" id="PS00211">
    <property type="entry name" value="ABC_TRANSPORTER_1"/>
    <property type="match status" value="1"/>
</dbReference>
<dbReference type="InterPro" id="IPR017871">
    <property type="entry name" value="ABC_transporter-like_CS"/>
</dbReference>
<dbReference type="PANTHER" id="PTHR43394">
    <property type="entry name" value="ATP-DEPENDENT PERMEASE MDL1, MITOCHONDRIAL"/>
    <property type="match status" value="1"/>
</dbReference>
<dbReference type="SUPFAM" id="SSF90123">
    <property type="entry name" value="ABC transporter transmembrane region"/>
    <property type="match status" value="1"/>
</dbReference>
<dbReference type="CDD" id="cd18550">
    <property type="entry name" value="ABC_6TM_exporter_like"/>
    <property type="match status" value="1"/>
</dbReference>
<dbReference type="GO" id="GO:0005524">
    <property type="term" value="F:ATP binding"/>
    <property type="evidence" value="ECO:0007669"/>
    <property type="project" value="UniProtKB-KW"/>
</dbReference>
<dbReference type="Pfam" id="PF00664">
    <property type="entry name" value="ABC_membrane"/>
    <property type="match status" value="1"/>
</dbReference>
<dbReference type="EMBL" id="JAAXLA010000014">
    <property type="protein sequence ID" value="NMH97652.1"/>
    <property type="molecule type" value="Genomic_DNA"/>
</dbReference>
<dbReference type="Gene3D" id="3.40.50.300">
    <property type="entry name" value="P-loop containing nucleotide triphosphate hydrolases"/>
    <property type="match status" value="1"/>
</dbReference>
<evidence type="ECO:0000259" key="9">
    <source>
        <dbReference type="PROSITE" id="PS50929"/>
    </source>
</evidence>
<evidence type="ECO:0000313" key="10">
    <source>
        <dbReference type="EMBL" id="NMH97652.1"/>
    </source>
</evidence>
<keyword evidence="6 7" id="KW-0472">Membrane</keyword>
<evidence type="ECO:0000256" key="2">
    <source>
        <dbReference type="ARBA" id="ARBA00022692"/>
    </source>
</evidence>
<evidence type="ECO:0000256" key="4">
    <source>
        <dbReference type="ARBA" id="ARBA00022840"/>
    </source>
</evidence>
<reference evidence="10 11" key="1">
    <citation type="submission" date="2020-04" db="EMBL/GenBank/DDBJ databases">
        <authorList>
            <person name="Klaysubun C."/>
            <person name="Duangmal K."/>
            <person name="Lipun K."/>
        </authorList>
    </citation>
    <scope>NUCLEOTIDE SEQUENCE [LARGE SCALE GENOMIC DNA]</scope>
    <source>
        <strain evidence="10 11">K10HN5</strain>
    </source>
</reference>
<dbReference type="SMART" id="SM00382">
    <property type="entry name" value="AAA"/>
    <property type="match status" value="1"/>
</dbReference>
<dbReference type="InterPro" id="IPR003439">
    <property type="entry name" value="ABC_transporter-like_ATP-bd"/>
</dbReference>
<keyword evidence="5 7" id="KW-1133">Transmembrane helix</keyword>
<evidence type="ECO:0000256" key="6">
    <source>
        <dbReference type="ARBA" id="ARBA00023136"/>
    </source>
</evidence>
<keyword evidence="4 10" id="KW-0067">ATP-binding</keyword>
<dbReference type="InterPro" id="IPR039421">
    <property type="entry name" value="Type_1_exporter"/>
</dbReference>
<proteinExistence type="predicted"/>
<dbReference type="InterPro" id="IPR011527">
    <property type="entry name" value="ABC1_TM_dom"/>
</dbReference>
<sequence length="645" mass="69221">MQPGPGGRGHRGGAMVTDRVGRRVWALFRPYRTGMAAILLAVLVSSGLGIVTPFLTQAAFDKALFPPGRGVDVPLLAWLVAGMIAIPVLSALIGVWQTWQTTLLGNRVMADLRGRLFEHLQRMDLSFFTATRTGAIQSRLANDVGGVQSVLTDTATSILGNVVTVAAALIAMVVLSWQLTIVAVALVPLFVLLQIRVGRVRRRLAGRTQESLSDMTAITEESLSVSGVLLAKVFNRQAAEVARYRAENARQVDLQVRQAMTGQSFFAVVQTFMGVTPALAYLVTGLLIAAGSPVTAGTLVAFTTLQSRLLFPTMNLLRVSLDVQTSLALFTRIFSYLDLRPAIVDAPDARTVDPAAVRGEVSLRGVWFAYPASDDAEPDGTDPDADGSARRWAVRDVSFDVHPGQLAAIVGPSGSGKTTLSYLIPRLYDVDRGQVLLDGIDVRELTQASVAGAVGMVTQDTYLLHATIADNLRYARSDATQAELEAAARAANIHDRIMSFADGYDTVVGERGYRLSGGEKQRLAIARVLLKDPPVLILDEATSALDTAGERLVQQALEQATRQRTTIAIAHRLSTVLGADLILAVENGQVVERGTHAELLAHDGLYARLYTEQFAGGAVQARCADGVVFRDGRTLHEEPAPEKVG</sequence>
<evidence type="ECO:0000313" key="11">
    <source>
        <dbReference type="Proteomes" id="UP000820669"/>
    </source>
</evidence>
<dbReference type="InterPro" id="IPR036640">
    <property type="entry name" value="ABC1_TM_sf"/>
</dbReference>
<dbReference type="SUPFAM" id="SSF52540">
    <property type="entry name" value="P-loop containing nucleoside triphosphate hydrolases"/>
    <property type="match status" value="1"/>
</dbReference>
<organism evidence="10 11">
    <name type="scientific">Pseudonocardia acidicola</name>
    <dbReference type="NCBI Taxonomy" id="2724939"/>
    <lineage>
        <taxon>Bacteria</taxon>
        <taxon>Bacillati</taxon>
        <taxon>Actinomycetota</taxon>
        <taxon>Actinomycetes</taxon>
        <taxon>Pseudonocardiales</taxon>
        <taxon>Pseudonocardiaceae</taxon>
        <taxon>Pseudonocardia</taxon>
    </lineage>
</organism>
<keyword evidence="3" id="KW-0547">Nucleotide-binding</keyword>
<evidence type="ECO:0000256" key="7">
    <source>
        <dbReference type="SAM" id="Phobius"/>
    </source>
</evidence>
<dbReference type="PROSITE" id="PS50893">
    <property type="entry name" value="ABC_TRANSPORTER_2"/>
    <property type="match status" value="1"/>
</dbReference>
<dbReference type="InterPro" id="IPR003593">
    <property type="entry name" value="AAA+_ATPase"/>
</dbReference>
<keyword evidence="11" id="KW-1185">Reference proteome</keyword>
<evidence type="ECO:0000259" key="8">
    <source>
        <dbReference type="PROSITE" id="PS50893"/>
    </source>
</evidence>
<comment type="caution">
    <text evidence="10">The sequence shown here is derived from an EMBL/GenBank/DDBJ whole genome shotgun (WGS) entry which is preliminary data.</text>
</comment>
<evidence type="ECO:0000256" key="5">
    <source>
        <dbReference type="ARBA" id="ARBA00022989"/>
    </source>
</evidence>
<feature type="domain" description="ABC transporter" evidence="8">
    <location>
        <begin position="361"/>
        <end position="612"/>
    </location>
</feature>
<accession>A0ABX1S9U7</accession>
<gene>
    <name evidence="10" type="ORF">HF526_10055</name>
</gene>
<evidence type="ECO:0000256" key="3">
    <source>
        <dbReference type="ARBA" id="ARBA00022741"/>
    </source>
</evidence>
<feature type="transmembrane region" description="Helical" evidence="7">
    <location>
        <begin position="75"/>
        <end position="99"/>
    </location>
</feature>
<evidence type="ECO:0000256" key="1">
    <source>
        <dbReference type="ARBA" id="ARBA00004651"/>
    </source>
</evidence>
<dbReference type="Pfam" id="PF00005">
    <property type="entry name" value="ABC_tran"/>
    <property type="match status" value="1"/>
</dbReference>
<feature type="transmembrane region" description="Helical" evidence="7">
    <location>
        <begin position="35"/>
        <end position="55"/>
    </location>
</feature>
<dbReference type="PROSITE" id="PS50929">
    <property type="entry name" value="ABC_TM1F"/>
    <property type="match status" value="1"/>
</dbReference>
<dbReference type="PANTHER" id="PTHR43394:SF1">
    <property type="entry name" value="ATP-BINDING CASSETTE SUB-FAMILY B MEMBER 10, MITOCHONDRIAL"/>
    <property type="match status" value="1"/>
</dbReference>
<dbReference type="Proteomes" id="UP000820669">
    <property type="component" value="Unassembled WGS sequence"/>
</dbReference>
<feature type="transmembrane region" description="Helical" evidence="7">
    <location>
        <begin position="165"/>
        <end position="193"/>
    </location>
</feature>
<dbReference type="InterPro" id="IPR027417">
    <property type="entry name" value="P-loop_NTPase"/>
</dbReference>
<keyword evidence="2 7" id="KW-0812">Transmembrane</keyword>
<protein>
    <submittedName>
        <fullName evidence="10">ABC transporter ATP-binding protein</fullName>
    </submittedName>
</protein>
<dbReference type="Gene3D" id="1.20.1560.10">
    <property type="entry name" value="ABC transporter type 1, transmembrane domain"/>
    <property type="match status" value="1"/>
</dbReference>
<name>A0ABX1S9U7_9PSEU</name>